<feature type="compositionally biased region" description="Polar residues" evidence="6">
    <location>
        <begin position="349"/>
        <end position="360"/>
    </location>
</feature>
<feature type="transmembrane region" description="Helical" evidence="7">
    <location>
        <begin position="188"/>
        <end position="211"/>
    </location>
</feature>
<feature type="compositionally biased region" description="Polar residues" evidence="6">
    <location>
        <begin position="321"/>
        <end position="341"/>
    </location>
</feature>
<evidence type="ECO:0000313" key="10">
    <source>
        <dbReference type="Proteomes" id="UP001143548"/>
    </source>
</evidence>
<evidence type="ECO:0000256" key="4">
    <source>
        <dbReference type="ARBA" id="ARBA00023136"/>
    </source>
</evidence>
<dbReference type="Pfam" id="PF20684">
    <property type="entry name" value="Fung_rhodopsin"/>
    <property type="match status" value="1"/>
</dbReference>
<protein>
    <recommendedName>
        <fullName evidence="8">Rhodopsin domain-containing protein</fullName>
    </recommendedName>
</protein>
<feature type="transmembrane region" description="Helical" evidence="7">
    <location>
        <begin position="20"/>
        <end position="41"/>
    </location>
</feature>
<evidence type="ECO:0000313" key="9">
    <source>
        <dbReference type="EMBL" id="GKZ25463.1"/>
    </source>
</evidence>
<keyword evidence="4 7" id="KW-0472">Membrane</keyword>
<feature type="transmembrane region" description="Helical" evidence="7">
    <location>
        <begin position="107"/>
        <end position="130"/>
    </location>
</feature>
<dbReference type="Proteomes" id="UP001143548">
    <property type="component" value="Unassembled WGS sequence"/>
</dbReference>
<reference evidence="9" key="1">
    <citation type="submission" date="2022-07" db="EMBL/GenBank/DDBJ databases">
        <title>Taxonomy of Aspergillus series Nigri: significant species reduction supported by multi-species coalescent approaches.</title>
        <authorList>
            <person name="Bian C."/>
            <person name="Kusuya Y."/>
            <person name="Sklenar F."/>
            <person name="D'hooge E."/>
            <person name="Yaguchi T."/>
            <person name="Takahashi H."/>
            <person name="Hubka V."/>
        </authorList>
    </citation>
    <scope>NUCLEOTIDE SEQUENCE</scope>
    <source>
        <strain evidence="9">CBS 733.88</strain>
    </source>
</reference>
<evidence type="ECO:0000256" key="3">
    <source>
        <dbReference type="ARBA" id="ARBA00022989"/>
    </source>
</evidence>
<dbReference type="InterPro" id="IPR052337">
    <property type="entry name" value="SAT4-like"/>
</dbReference>
<keyword evidence="2 7" id="KW-0812">Transmembrane</keyword>
<evidence type="ECO:0000256" key="1">
    <source>
        <dbReference type="ARBA" id="ARBA00004141"/>
    </source>
</evidence>
<accession>A0A9W5YZC0</accession>
<organism evidence="9 10">
    <name type="scientific">Aspergillus brasiliensis</name>
    <dbReference type="NCBI Taxonomy" id="319629"/>
    <lineage>
        <taxon>Eukaryota</taxon>
        <taxon>Fungi</taxon>
        <taxon>Dikarya</taxon>
        <taxon>Ascomycota</taxon>
        <taxon>Pezizomycotina</taxon>
        <taxon>Eurotiomycetes</taxon>
        <taxon>Eurotiomycetidae</taxon>
        <taxon>Eurotiales</taxon>
        <taxon>Aspergillaceae</taxon>
        <taxon>Aspergillus</taxon>
        <taxon>Aspergillus subgen. Circumdati</taxon>
    </lineage>
</organism>
<evidence type="ECO:0000259" key="8">
    <source>
        <dbReference type="Pfam" id="PF20684"/>
    </source>
</evidence>
<evidence type="ECO:0000256" key="2">
    <source>
        <dbReference type="ARBA" id="ARBA00022692"/>
    </source>
</evidence>
<evidence type="ECO:0000256" key="5">
    <source>
        <dbReference type="ARBA" id="ARBA00038359"/>
    </source>
</evidence>
<dbReference type="PANTHER" id="PTHR33048">
    <property type="entry name" value="PTH11-LIKE INTEGRAL MEMBRANE PROTEIN (AFU_ORTHOLOGUE AFUA_5G11245)"/>
    <property type="match status" value="1"/>
</dbReference>
<name>A0A9W5YZC0_9EURO</name>
<feature type="domain" description="Rhodopsin" evidence="8">
    <location>
        <begin position="57"/>
        <end position="288"/>
    </location>
</feature>
<dbReference type="InterPro" id="IPR049326">
    <property type="entry name" value="Rhodopsin_dom_fungi"/>
</dbReference>
<comment type="caution">
    <text evidence="9">The sequence shown here is derived from an EMBL/GenBank/DDBJ whole genome shotgun (WGS) entry which is preliminary data.</text>
</comment>
<feature type="transmembrane region" description="Helical" evidence="7">
    <location>
        <begin position="223"/>
        <end position="245"/>
    </location>
</feature>
<feature type="transmembrane region" description="Helical" evidence="7">
    <location>
        <begin position="65"/>
        <end position="87"/>
    </location>
</feature>
<feature type="region of interest" description="Disordered" evidence="6">
    <location>
        <begin position="321"/>
        <end position="360"/>
    </location>
</feature>
<dbReference type="AlphaFoldDB" id="A0A9W5YZC0"/>
<dbReference type="EMBL" id="BROQ01000112">
    <property type="protein sequence ID" value="GKZ25463.1"/>
    <property type="molecule type" value="Genomic_DNA"/>
</dbReference>
<proteinExistence type="inferred from homology"/>
<comment type="similarity">
    <text evidence="5">Belongs to the SAT4 family.</text>
</comment>
<sequence>MSHQLAPLPRAAVDDDTSAGIRGFFIFITIITILSISLRFWSRCLRSNAGRGAGRHTQRLWWDDWAALAAVPWILALCGLAFAMGYYGLGHHSQFVAPKDQFIFIRLLYAVYYIYDIGLFFTKLSAILFLSRIFPWHANAKWFNYTIVATHCLNCAWLVGIIFGTVFRCHPIEMGWNPTLPGHCGTTSALWLGSAIPSVIIDLIILLLPLPKIWTLQMTTSRKIAIIGVFVVGYSVVVVSIGRLITVLLTGESLNSDITYSVVHLAYWVGAEAPITLLCICLPPMTALGRHLANNYFFKVSSKIQYLLSTFKGSKGTAASRSYTAPNSQLQSVGMHSSSMKKSVDNDGHSLQSQESSTQLFPQDEQYYARARADVSHLRSGSHGTALPTNSGDAGIRVDSVVTVTERLRK</sequence>
<dbReference type="GO" id="GO:0016020">
    <property type="term" value="C:membrane"/>
    <property type="evidence" value="ECO:0007669"/>
    <property type="project" value="UniProtKB-SubCell"/>
</dbReference>
<keyword evidence="3 7" id="KW-1133">Transmembrane helix</keyword>
<evidence type="ECO:0000256" key="7">
    <source>
        <dbReference type="SAM" id="Phobius"/>
    </source>
</evidence>
<feature type="transmembrane region" description="Helical" evidence="7">
    <location>
        <begin position="142"/>
        <end position="168"/>
    </location>
</feature>
<dbReference type="PANTHER" id="PTHR33048:SF47">
    <property type="entry name" value="INTEGRAL MEMBRANE PROTEIN-RELATED"/>
    <property type="match status" value="1"/>
</dbReference>
<feature type="transmembrane region" description="Helical" evidence="7">
    <location>
        <begin position="265"/>
        <end position="289"/>
    </location>
</feature>
<comment type="subcellular location">
    <subcellularLocation>
        <location evidence="1">Membrane</location>
        <topology evidence="1">Multi-pass membrane protein</topology>
    </subcellularLocation>
</comment>
<evidence type="ECO:0000256" key="6">
    <source>
        <dbReference type="SAM" id="MobiDB-lite"/>
    </source>
</evidence>
<gene>
    <name evidence="9" type="ORF">AbraCBS73388_001097</name>
</gene>